<evidence type="ECO:0000313" key="2">
    <source>
        <dbReference type="EMBL" id="GAG85482.1"/>
    </source>
</evidence>
<dbReference type="GO" id="GO:0008417">
    <property type="term" value="F:fucosyltransferase activity"/>
    <property type="evidence" value="ECO:0007669"/>
    <property type="project" value="TreeGrafter"/>
</dbReference>
<proteinExistence type="predicted"/>
<dbReference type="Gene3D" id="3.90.550.10">
    <property type="entry name" value="Spore Coat Polysaccharide Biosynthesis Protein SpsA, Chain A"/>
    <property type="match status" value="1"/>
</dbReference>
<dbReference type="AlphaFoldDB" id="X1BWJ3"/>
<dbReference type="PANTHER" id="PTHR22916">
    <property type="entry name" value="GLYCOSYLTRANSFERASE"/>
    <property type="match status" value="1"/>
</dbReference>
<evidence type="ECO:0000259" key="1">
    <source>
        <dbReference type="Pfam" id="PF00535"/>
    </source>
</evidence>
<comment type="caution">
    <text evidence="2">The sequence shown here is derived from an EMBL/GenBank/DDBJ whole genome shotgun (WGS) entry which is preliminary data.</text>
</comment>
<feature type="domain" description="Glycosyltransferase 2-like" evidence="1">
    <location>
        <begin position="10"/>
        <end position="71"/>
    </location>
</feature>
<protein>
    <recommendedName>
        <fullName evidence="1">Glycosyltransferase 2-like domain-containing protein</fullName>
    </recommendedName>
</protein>
<gene>
    <name evidence="2" type="ORF">S01H4_30108</name>
</gene>
<name>X1BWJ3_9ZZZZ</name>
<dbReference type="EMBL" id="BART01015514">
    <property type="protein sequence ID" value="GAG85482.1"/>
    <property type="molecule type" value="Genomic_DNA"/>
</dbReference>
<dbReference type="CDD" id="cd00761">
    <property type="entry name" value="Glyco_tranf_GTA_type"/>
    <property type="match status" value="1"/>
</dbReference>
<sequence length="72" mass="8304">MNKTTQPIISIIVPLYNSFQTLSATINSILKQELQDFEIIIVNDGSTDKSTNLALNWQKKDSRIKYLFQENK</sequence>
<feature type="non-terminal residue" evidence="2">
    <location>
        <position position="72"/>
    </location>
</feature>
<reference evidence="2" key="1">
    <citation type="journal article" date="2014" name="Front. Microbiol.">
        <title>High frequency of phylogenetically diverse reductive dehalogenase-homologous genes in deep subseafloor sedimentary metagenomes.</title>
        <authorList>
            <person name="Kawai M."/>
            <person name="Futagami T."/>
            <person name="Toyoda A."/>
            <person name="Takaki Y."/>
            <person name="Nishi S."/>
            <person name="Hori S."/>
            <person name="Arai W."/>
            <person name="Tsubouchi T."/>
            <person name="Morono Y."/>
            <person name="Uchiyama I."/>
            <person name="Ito T."/>
            <person name="Fujiyama A."/>
            <person name="Inagaki F."/>
            <person name="Takami H."/>
        </authorList>
    </citation>
    <scope>NUCLEOTIDE SEQUENCE</scope>
    <source>
        <strain evidence="2">Expedition CK06-06</strain>
    </source>
</reference>
<organism evidence="2">
    <name type="scientific">marine sediment metagenome</name>
    <dbReference type="NCBI Taxonomy" id="412755"/>
    <lineage>
        <taxon>unclassified sequences</taxon>
        <taxon>metagenomes</taxon>
        <taxon>ecological metagenomes</taxon>
    </lineage>
</organism>
<accession>X1BWJ3</accession>
<dbReference type="SUPFAM" id="SSF53448">
    <property type="entry name" value="Nucleotide-diphospho-sugar transferases"/>
    <property type="match status" value="1"/>
</dbReference>
<dbReference type="PANTHER" id="PTHR22916:SF69">
    <property type="entry name" value="BIFUNCTIONAL GLYCOSYLTRANSFERASE PGTA"/>
    <property type="match status" value="1"/>
</dbReference>
<dbReference type="Pfam" id="PF00535">
    <property type="entry name" value="Glycos_transf_2"/>
    <property type="match status" value="1"/>
</dbReference>
<dbReference type="InterPro" id="IPR029044">
    <property type="entry name" value="Nucleotide-diphossugar_trans"/>
</dbReference>
<dbReference type="InterPro" id="IPR001173">
    <property type="entry name" value="Glyco_trans_2-like"/>
</dbReference>